<dbReference type="Proteomes" id="UP001431926">
    <property type="component" value="Chromosome"/>
</dbReference>
<reference evidence="1" key="1">
    <citation type="submission" date="2022-10" db="EMBL/GenBank/DDBJ databases">
        <title>The complete genomes of actinobacterial strains from the NBC collection.</title>
        <authorList>
            <person name="Joergensen T.S."/>
            <person name="Alvarez Arevalo M."/>
            <person name="Sterndorff E.B."/>
            <person name="Faurdal D."/>
            <person name="Vuksanovic O."/>
            <person name="Mourched A.-S."/>
            <person name="Charusanti P."/>
            <person name="Shaw S."/>
            <person name="Blin K."/>
            <person name="Weber T."/>
        </authorList>
    </citation>
    <scope>NUCLEOTIDE SEQUENCE</scope>
    <source>
        <strain evidence="1">NBC_01436</strain>
    </source>
</reference>
<evidence type="ECO:0000313" key="2">
    <source>
        <dbReference type="Proteomes" id="UP001431926"/>
    </source>
</evidence>
<dbReference type="EMBL" id="CP109491">
    <property type="protein sequence ID" value="WUX38604.1"/>
    <property type="molecule type" value="Genomic_DNA"/>
</dbReference>
<keyword evidence="2" id="KW-1185">Reference proteome</keyword>
<protein>
    <submittedName>
        <fullName evidence="1">Uncharacterized protein</fullName>
    </submittedName>
</protein>
<sequence length="245" mass="27158">MTNEIFEYLGEPLTLKYSREISWDKGKDSTLENSRHAMEVLEAVCGCFIPDAVDISLDCRYASCPEIRLGEVADDPVSRILRTGPPGIVHAGVGELQTQGFPSLTVRKFDTNVLDQWLLTRLDRVAPDEDSLLTLGTLTARRGAFWVSAVSEWTGPAKALLQDEPEDAGIEVQFVEWDCQWWVLAPGPGYTGNAPVTVDVSVGDDSIEAILKIYWRPWATAESRQHQRLMSGLSGLKQGGWLDHV</sequence>
<proteinExistence type="predicted"/>
<name>A0ABZ1ZIL9_STRAQ</name>
<gene>
    <name evidence="1" type="ORF">OG367_21225</name>
</gene>
<accession>A0ABZ1ZIL9</accession>
<dbReference type="RefSeq" id="WP_329357034.1">
    <property type="nucleotide sequence ID" value="NZ_CP109490.1"/>
</dbReference>
<organism evidence="1 2">
    <name type="scientific">Streptomyces anulatus</name>
    <name type="common">Streptomyces chrysomallus</name>
    <dbReference type="NCBI Taxonomy" id="1892"/>
    <lineage>
        <taxon>Bacteria</taxon>
        <taxon>Bacillati</taxon>
        <taxon>Actinomycetota</taxon>
        <taxon>Actinomycetes</taxon>
        <taxon>Kitasatosporales</taxon>
        <taxon>Streptomycetaceae</taxon>
        <taxon>Streptomyces</taxon>
    </lineage>
</organism>
<evidence type="ECO:0000313" key="1">
    <source>
        <dbReference type="EMBL" id="WUX38604.1"/>
    </source>
</evidence>